<evidence type="ECO:0000313" key="2">
    <source>
        <dbReference type="EMBL" id="KAG2578494.1"/>
    </source>
</evidence>
<protein>
    <submittedName>
        <fullName evidence="2">Uncharacterized protein</fullName>
    </submittedName>
</protein>
<dbReference type="AlphaFoldDB" id="A0A8T0QZ50"/>
<evidence type="ECO:0000313" key="3">
    <source>
        <dbReference type="Proteomes" id="UP000823388"/>
    </source>
</evidence>
<name>A0A8T0QZ50_PANVG</name>
<comment type="caution">
    <text evidence="2">The sequence shown here is derived from an EMBL/GenBank/DDBJ whole genome shotgun (WGS) entry which is preliminary data.</text>
</comment>
<organism evidence="2 3">
    <name type="scientific">Panicum virgatum</name>
    <name type="common">Blackwell switchgrass</name>
    <dbReference type="NCBI Taxonomy" id="38727"/>
    <lineage>
        <taxon>Eukaryota</taxon>
        <taxon>Viridiplantae</taxon>
        <taxon>Streptophyta</taxon>
        <taxon>Embryophyta</taxon>
        <taxon>Tracheophyta</taxon>
        <taxon>Spermatophyta</taxon>
        <taxon>Magnoliopsida</taxon>
        <taxon>Liliopsida</taxon>
        <taxon>Poales</taxon>
        <taxon>Poaceae</taxon>
        <taxon>PACMAD clade</taxon>
        <taxon>Panicoideae</taxon>
        <taxon>Panicodae</taxon>
        <taxon>Paniceae</taxon>
        <taxon>Panicinae</taxon>
        <taxon>Panicum</taxon>
        <taxon>Panicum sect. Hiantes</taxon>
    </lineage>
</organism>
<keyword evidence="3" id="KW-1185">Reference proteome</keyword>
<reference evidence="2" key="1">
    <citation type="submission" date="2020-05" db="EMBL/GenBank/DDBJ databases">
        <title>WGS assembly of Panicum virgatum.</title>
        <authorList>
            <person name="Lovell J.T."/>
            <person name="Jenkins J."/>
            <person name="Shu S."/>
            <person name="Juenger T.E."/>
            <person name="Schmutz J."/>
        </authorList>
    </citation>
    <scope>NUCLEOTIDE SEQUENCE</scope>
    <source>
        <strain evidence="2">AP13</strain>
    </source>
</reference>
<sequence>MCRWNGEARQQEEILISTPPTATCDRNKKRAKENEVQTNISRLKQTNANVHVSMISTRLFANQNRERGY</sequence>
<evidence type="ECO:0000256" key="1">
    <source>
        <dbReference type="SAM" id="MobiDB-lite"/>
    </source>
</evidence>
<proteinExistence type="predicted"/>
<gene>
    <name evidence="2" type="ORF">PVAP13_6NG232000</name>
</gene>
<dbReference type="Proteomes" id="UP000823388">
    <property type="component" value="Chromosome 6N"/>
</dbReference>
<feature type="region of interest" description="Disordered" evidence="1">
    <location>
        <begin position="1"/>
        <end position="37"/>
    </location>
</feature>
<accession>A0A8T0QZ50</accession>
<dbReference type="EMBL" id="CM029048">
    <property type="protein sequence ID" value="KAG2578494.1"/>
    <property type="molecule type" value="Genomic_DNA"/>
</dbReference>